<keyword evidence="1" id="KW-0812">Transmembrane</keyword>
<proteinExistence type="predicted"/>
<keyword evidence="3" id="KW-1185">Reference proteome</keyword>
<evidence type="ECO:0000313" key="2">
    <source>
        <dbReference type="EMBL" id="GIY04204.1"/>
    </source>
</evidence>
<dbReference type="EMBL" id="BPLR01005685">
    <property type="protein sequence ID" value="GIY04204.1"/>
    <property type="molecule type" value="Genomic_DNA"/>
</dbReference>
<feature type="transmembrane region" description="Helical" evidence="1">
    <location>
        <begin position="218"/>
        <end position="237"/>
    </location>
</feature>
<dbReference type="AlphaFoldDB" id="A0AAV4Q4E3"/>
<accession>A0AAV4Q4E3</accession>
<evidence type="ECO:0000313" key="3">
    <source>
        <dbReference type="Proteomes" id="UP001054945"/>
    </source>
</evidence>
<keyword evidence="1" id="KW-1133">Transmembrane helix</keyword>
<dbReference type="Proteomes" id="UP001054945">
    <property type="component" value="Unassembled WGS sequence"/>
</dbReference>
<reference evidence="2 3" key="1">
    <citation type="submission" date="2021-06" db="EMBL/GenBank/DDBJ databases">
        <title>Caerostris extrusa draft genome.</title>
        <authorList>
            <person name="Kono N."/>
            <person name="Arakawa K."/>
        </authorList>
    </citation>
    <scope>NUCLEOTIDE SEQUENCE [LARGE SCALE GENOMIC DNA]</scope>
</reference>
<comment type="caution">
    <text evidence="2">The sequence shown here is derived from an EMBL/GenBank/DDBJ whole genome shotgun (WGS) entry which is preliminary data.</text>
</comment>
<name>A0AAV4Q4E3_CAEEX</name>
<keyword evidence="1" id="KW-0472">Membrane</keyword>
<gene>
    <name evidence="2" type="ORF">CEXT_197901</name>
</gene>
<organism evidence="2 3">
    <name type="scientific">Caerostris extrusa</name>
    <name type="common">Bark spider</name>
    <name type="synonym">Caerostris bankana</name>
    <dbReference type="NCBI Taxonomy" id="172846"/>
    <lineage>
        <taxon>Eukaryota</taxon>
        <taxon>Metazoa</taxon>
        <taxon>Ecdysozoa</taxon>
        <taxon>Arthropoda</taxon>
        <taxon>Chelicerata</taxon>
        <taxon>Arachnida</taxon>
        <taxon>Araneae</taxon>
        <taxon>Araneomorphae</taxon>
        <taxon>Entelegynae</taxon>
        <taxon>Araneoidea</taxon>
        <taxon>Araneidae</taxon>
        <taxon>Caerostris</taxon>
    </lineage>
</organism>
<evidence type="ECO:0000256" key="1">
    <source>
        <dbReference type="SAM" id="Phobius"/>
    </source>
</evidence>
<sequence length="314" mass="34255">MIANTENCILSEPETAEPTDIQDSVNLILSAAASRLCSRKLSAAAGRLCGRKLSAAAGRLCGRKLSAAAGRLYSRKLSVDCVVGNCQQQPVDCVVENCQQQPVDCSRKLSVGVNELIGCKLLIGANRFIIITNLWTGCLGIITNLWTGCLGIITNLWTGCLGISLICGLDVWELSLICGLDVWELSLICGLDVWELSLICGLDVWELSLICGLDVWELSLICGLCVLNLLPFLNIGLRGRMVFASRVSSNRELVLGELKNDAVAGQRDWKDFVIDCSESRKISVSEALGFPKTLKIIERRARKRSLDRESILLK</sequence>
<protein>
    <submittedName>
        <fullName evidence="2">Uncharacterized protein</fullName>
    </submittedName>
</protein>